<feature type="domain" description="Roadblock/LAMTOR2" evidence="1">
    <location>
        <begin position="19"/>
        <end position="112"/>
    </location>
</feature>
<dbReference type="Pfam" id="PF03259">
    <property type="entry name" value="Robl_LC7"/>
    <property type="match status" value="1"/>
</dbReference>
<comment type="caution">
    <text evidence="2">The sequence shown here is derived from an EMBL/GenBank/DDBJ whole genome shotgun (WGS) entry which is preliminary data.</text>
</comment>
<dbReference type="SMART" id="SM00960">
    <property type="entry name" value="Robl_LC7"/>
    <property type="match status" value="1"/>
</dbReference>
<name>A0A3A8FZ00_9GAMM</name>
<dbReference type="EMBL" id="RCHE01000051">
    <property type="protein sequence ID" value="RLL39048.1"/>
    <property type="molecule type" value="Genomic_DNA"/>
</dbReference>
<dbReference type="EMBL" id="RAXZ01000036">
    <property type="protein sequence ID" value="RKG48260.1"/>
    <property type="molecule type" value="Genomic_DNA"/>
</dbReference>
<dbReference type="Proteomes" id="UP000281084">
    <property type="component" value="Unassembled WGS sequence"/>
</dbReference>
<evidence type="ECO:0000313" key="3">
    <source>
        <dbReference type="EMBL" id="RLL31380.1"/>
    </source>
</evidence>
<accession>A0A3A8FZ00</accession>
<proteinExistence type="predicted"/>
<dbReference type="InterPro" id="IPR004942">
    <property type="entry name" value="Roadblock/LAMTOR2_dom"/>
</dbReference>
<dbReference type="Proteomes" id="UP000273105">
    <property type="component" value="Unassembled WGS sequence"/>
</dbReference>
<dbReference type="Gene3D" id="3.30.450.30">
    <property type="entry name" value="Dynein light chain 2a, cytoplasmic"/>
    <property type="match status" value="1"/>
</dbReference>
<dbReference type="Proteomes" id="UP000267166">
    <property type="component" value="Unassembled WGS sequence"/>
</dbReference>
<keyword evidence="6" id="KW-1185">Reference proteome</keyword>
<evidence type="ECO:0000313" key="2">
    <source>
        <dbReference type="EMBL" id="RKG48260.1"/>
    </source>
</evidence>
<dbReference type="EMBL" id="RCHD01000046">
    <property type="protein sequence ID" value="RLL31380.1"/>
    <property type="molecule type" value="Genomic_DNA"/>
</dbReference>
<dbReference type="SUPFAM" id="SSF103196">
    <property type="entry name" value="Roadblock/LC7 domain"/>
    <property type="match status" value="1"/>
</dbReference>
<evidence type="ECO:0000313" key="5">
    <source>
        <dbReference type="Proteomes" id="UP000267166"/>
    </source>
</evidence>
<organism evidence="2 7">
    <name type="scientific">Acinetobacter cumulans</name>
    <dbReference type="NCBI Taxonomy" id="2136182"/>
    <lineage>
        <taxon>Bacteria</taxon>
        <taxon>Pseudomonadati</taxon>
        <taxon>Pseudomonadota</taxon>
        <taxon>Gammaproteobacteria</taxon>
        <taxon>Moraxellales</taxon>
        <taxon>Moraxellaceae</taxon>
        <taxon>Acinetobacter</taxon>
    </lineage>
</organism>
<reference evidence="2 7" key="2">
    <citation type="submission" date="2018-09" db="EMBL/GenBank/DDBJ databases">
        <title>The draft genome of Acinetobacter spp. strains.</title>
        <authorList>
            <person name="Qin J."/>
            <person name="Feng Y."/>
            <person name="Zong Z."/>
        </authorList>
    </citation>
    <scope>NUCLEOTIDE SEQUENCE [LARGE SCALE GENOMIC DNA]</scope>
    <source>
        <strain evidence="2 7">WCHAc060002</strain>
    </source>
</reference>
<evidence type="ECO:0000313" key="6">
    <source>
        <dbReference type="Proteomes" id="UP000273105"/>
    </source>
</evidence>
<dbReference type="AlphaFoldDB" id="A0A3A8FZ00"/>
<evidence type="ECO:0000313" key="4">
    <source>
        <dbReference type="EMBL" id="RLL39048.1"/>
    </source>
</evidence>
<evidence type="ECO:0000259" key="1">
    <source>
        <dbReference type="SMART" id="SM00960"/>
    </source>
</evidence>
<reference evidence="5 6" key="1">
    <citation type="submission" date="2018-09" db="EMBL/GenBank/DDBJ databases">
        <title>The draft genome of Acinetobacter sp. strains.</title>
        <authorList>
            <person name="Qin J."/>
            <person name="Feng Y."/>
            <person name="Zong Z."/>
        </authorList>
    </citation>
    <scope>NUCLEOTIDE SEQUENCE [LARGE SCALE GENOMIC DNA]</scope>
    <source>
        <strain evidence="4 6">WCHAc060001</strain>
        <strain evidence="3 5">WCHAc060003</strain>
    </source>
</reference>
<sequence length="141" mass="15444">MFKIKEKRAASPELIHVAKQELQNIMSNVRGVNFAMVCSTDGFELATLHKRDIYNNGKLAAVSSSILAMVTAFTQEIHLIGCQSITLDAENGKAILSSVQAKQHPMILVVLADKDVLLGQLLYALKNSSNVIKNADQDFDD</sequence>
<gene>
    <name evidence="2" type="ORF">D7V64_15550</name>
    <name evidence="4" type="ORF">D9K79_15570</name>
    <name evidence="3" type="ORF">D9K80_14980</name>
</gene>
<accession>A0A498CX58</accession>
<protein>
    <submittedName>
        <fullName evidence="2">Roadblock/LC7 domain-containing protein</fullName>
    </submittedName>
</protein>
<dbReference type="RefSeq" id="WP_106986561.1">
    <property type="nucleotide sequence ID" value="NZ_CP035934.2"/>
</dbReference>
<evidence type="ECO:0000313" key="7">
    <source>
        <dbReference type="Proteomes" id="UP000281084"/>
    </source>
</evidence>